<dbReference type="EMBL" id="ASRX01000083">
    <property type="protein sequence ID" value="EYF01340.1"/>
    <property type="molecule type" value="Genomic_DNA"/>
</dbReference>
<evidence type="ECO:0000256" key="3">
    <source>
        <dbReference type="SAM" id="Phobius"/>
    </source>
</evidence>
<feature type="repeat" description="TPR" evidence="1">
    <location>
        <begin position="44"/>
        <end position="77"/>
    </location>
</feature>
<sequence>MHTRWLVTVVSLSVAFCTISVAPEAQAQSADASLDEREKARKKAEAAADRGLEHYEAGRYDEAITAFSEAHRIYQAPTFLLEIAHAHEKLGHLREARTYYQRVVDEKLTHYAPKVFFETQAQAKTELAALLPRIPTLQVTVTGAPPGHIKLVIDGKATSSGSIALNPGEHTVSARAPRRVPLTRRVMLAEGAKEQLTLTLEPPSKAKPPTDVIAAPAPQAAPAEKPTATGSSSGRSPIPAISAFGLAGVATVVGTVTGLMSFGAVDSLPNECRDKVCYDDAGGDSYDRASTMATISTVSFWVAGVGAAAGVALVLWPSAKDEPAKAALRVSPSWIGVQGSF</sequence>
<dbReference type="SMART" id="SM00028">
    <property type="entry name" value="TPR"/>
    <property type="match status" value="2"/>
</dbReference>
<evidence type="ECO:0000313" key="6">
    <source>
        <dbReference type="Proteomes" id="UP000019678"/>
    </source>
</evidence>
<comment type="caution">
    <text evidence="5">The sequence shown here is derived from an EMBL/GenBank/DDBJ whole genome shotgun (WGS) entry which is preliminary data.</text>
</comment>
<name>A0A017SXJ2_9BACT</name>
<evidence type="ECO:0000256" key="4">
    <source>
        <dbReference type="SAM" id="SignalP"/>
    </source>
</evidence>
<feature type="transmembrane region" description="Helical" evidence="3">
    <location>
        <begin position="298"/>
        <end position="316"/>
    </location>
</feature>
<dbReference type="SUPFAM" id="SSF48452">
    <property type="entry name" value="TPR-like"/>
    <property type="match status" value="1"/>
</dbReference>
<dbReference type="Gene3D" id="1.25.40.10">
    <property type="entry name" value="Tetratricopeptide repeat domain"/>
    <property type="match status" value="1"/>
</dbReference>
<dbReference type="InterPro" id="IPR011990">
    <property type="entry name" value="TPR-like_helical_dom_sf"/>
</dbReference>
<feature type="region of interest" description="Disordered" evidence="2">
    <location>
        <begin position="198"/>
        <end position="234"/>
    </location>
</feature>
<keyword evidence="6" id="KW-1185">Reference proteome</keyword>
<dbReference type="Proteomes" id="UP000019678">
    <property type="component" value="Unassembled WGS sequence"/>
</dbReference>
<evidence type="ECO:0000256" key="2">
    <source>
        <dbReference type="SAM" id="MobiDB-lite"/>
    </source>
</evidence>
<keyword evidence="4" id="KW-0732">Signal</keyword>
<gene>
    <name evidence="5" type="ORF">CAP_8382</name>
</gene>
<evidence type="ECO:0000256" key="1">
    <source>
        <dbReference type="PROSITE-ProRule" id="PRU00339"/>
    </source>
</evidence>
<evidence type="ECO:0000313" key="5">
    <source>
        <dbReference type="EMBL" id="EYF01340.1"/>
    </source>
</evidence>
<feature type="chain" id="PRO_5001499740" description="PEGA domain-containing protein" evidence="4">
    <location>
        <begin position="28"/>
        <end position="341"/>
    </location>
</feature>
<dbReference type="STRING" id="1192034.CAP_8382"/>
<feature type="compositionally biased region" description="Low complexity" evidence="2">
    <location>
        <begin position="214"/>
        <end position="228"/>
    </location>
</feature>
<keyword evidence="1" id="KW-0802">TPR repeat</keyword>
<protein>
    <recommendedName>
        <fullName evidence="7">PEGA domain-containing protein</fullName>
    </recommendedName>
</protein>
<organism evidence="5 6">
    <name type="scientific">Chondromyces apiculatus DSM 436</name>
    <dbReference type="NCBI Taxonomy" id="1192034"/>
    <lineage>
        <taxon>Bacteria</taxon>
        <taxon>Pseudomonadati</taxon>
        <taxon>Myxococcota</taxon>
        <taxon>Polyangia</taxon>
        <taxon>Polyangiales</taxon>
        <taxon>Polyangiaceae</taxon>
        <taxon>Chondromyces</taxon>
    </lineage>
</organism>
<keyword evidence="3" id="KW-0812">Transmembrane</keyword>
<reference evidence="5 6" key="1">
    <citation type="submission" date="2013-05" db="EMBL/GenBank/DDBJ databases">
        <title>Genome assembly of Chondromyces apiculatus DSM 436.</title>
        <authorList>
            <person name="Sharma G."/>
            <person name="Khatri I."/>
            <person name="Kaur C."/>
            <person name="Mayilraj S."/>
            <person name="Subramanian S."/>
        </authorList>
    </citation>
    <scope>NUCLEOTIDE SEQUENCE [LARGE SCALE GENOMIC DNA]</scope>
    <source>
        <strain evidence="5 6">DSM 436</strain>
    </source>
</reference>
<keyword evidence="3" id="KW-0472">Membrane</keyword>
<accession>A0A017SXJ2</accession>
<dbReference type="RefSeq" id="WP_044249544.1">
    <property type="nucleotide sequence ID" value="NZ_ASRX01000083.1"/>
</dbReference>
<proteinExistence type="predicted"/>
<dbReference type="eggNOG" id="COG3628">
    <property type="taxonomic scope" value="Bacteria"/>
</dbReference>
<feature type="signal peptide" evidence="4">
    <location>
        <begin position="1"/>
        <end position="27"/>
    </location>
</feature>
<dbReference type="OrthoDB" id="5517622at2"/>
<evidence type="ECO:0008006" key="7">
    <source>
        <dbReference type="Google" id="ProtNLM"/>
    </source>
</evidence>
<dbReference type="AlphaFoldDB" id="A0A017SXJ2"/>
<keyword evidence="3" id="KW-1133">Transmembrane helix</keyword>
<dbReference type="PROSITE" id="PS50005">
    <property type="entry name" value="TPR"/>
    <property type="match status" value="1"/>
</dbReference>
<dbReference type="InterPro" id="IPR019734">
    <property type="entry name" value="TPR_rpt"/>
</dbReference>